<protein>
    <submittedName>
        <fullName evidence="1">Uncharacterized protein</fullName>
    </submittedName>
</protein>
<comment type="caution">
    <text evidence="1">The sequence shown here is derived from an EMBL/GenBank/DDBJ whole genome shotgun (WGS) entry which is preliminary data.</text>
</comment>
<dbReference type="SUPFAM" id="SSF55961">
    <property type="entry name" value="Bet v1-like"/>
    <property type="match status" value="1"/>
</dbReference>
<reference evidence="1 2" key="1">
    <citation type="submission" date="2016-01" db="EMBL/GenBank/DDBJ databases">
        <title>Molecular Mechanisms for transfer of large genomic segments between Enterococcus faecium strains.</title>
        <authorList>
            <person name="Garcia-Solache M.A."/>
            <person name="Lebreton F."/>
            <person name="Mclaughlin R.E."/>
            <person name="Whiteaker J.D."/>
            <person name="Gilmore M.S."/>
            <person name="Rice L.B."/>
        </authorList>
    </citation>
    <scope>NUCLEOTIDE SEQUENCE [LARGE SCALE GENOMIC DNA]</scope>
    <source>
        <strain evidence="1 2">D344RRF x C68</strain>
    </source>
</reference>
<dbReference type="EMBL" id="LRHK01000005">
    <property type="protein sequence ID" value="KWX16826.1"/>
    <property type="molecule type" value="Genomic_DNA"/>
</dbReference>
<proteinExistence type="predicted"/>
<sequence length="137" mass="16430">MEITKKLNIPASFFYDKVMDSVLFDVRKATGKSVTRKQLKNLEYVKQFPQNNRARIKIEEVIENQSYKFRTSTTKNEFVVHYQIKPLDDSTCEVHYTEKMESYGMLQKLNDMLLGTILMYFKRRRFKKMLDMIEATY</sequence>
<dbReference type="Pfam" id="PF11687">
    <property type="entry name" value="DUF3284"/>
    <property type="match status" value="1"/>
</dbReference>
<organism evidence="1 2">
    <name type="scientific">Enterococcus faecium</name>
    <name type="common">Streptococcus faecium</name>
    <dbReference type="NCBI Taxonomy" id="1352"/>
    <lineage>
        <taxon>Bacteria</taxon>
        <taxon>Bacillati</taxon>
        <taxon>Bacillota</taxon>
        <taxon>Bacilli</taxon>
        <taxon>Lactobacillales</taxon>
        <taxon>Enterococcaceae</taxon>
        <taxon>Enterococcus</taxon>
    </lineage>
</organism>
<evidence type="ECO:0000313" key="2">
    <source>
        <dbReference type="Proteomes" id="UP000070452"/>
    </source>
</evidence>
<gene>
    <name evidence="1" type="ORF">AWT83_15140</name>
</gene>
<dbReference type="Proteomes" id="UP000070452">
    <property type="component" value="Unassembled WGS sequence"/>
</dbReference>
<dbReference type="InterPro" id="IPR021701">
    <property type="entry name" value="DUF3284"/>
</dbReference>
<name>A0A132P3E0_ENTFC</name>
<evidence type="ECO:0000313" key="1">
    <source>
        <dbReference type="EMBL" id="KWX16826.1"/>
    </source>
</evidence>
<dbReference type="RefSeq" id="WP_002297969.1">
    <property type="nucleotide sequence ID" value="NZ_JAJNEA010000001.1"/>
</dbReference>
<dbReference type="AlphaFoldDB" id="A0A132P3E0"/>
<accession>A0A132P3E0</accession>